<proteinExistence type="predicted"/>
<dbReference type="EMBL" id="JANPWB010000014">
    <property type="protein sequence ID" value="KAJ1101275.1"/>
    <property type="molecule type" value="Genomic_DNA"/>
</dbReference>
<accession>A0AAV7MEP8</accession>
<protein>
    <submittedName>
        <fullName evidence="1">Uncharacterized protein</fullName>
    </submittedName>
</protein>
<reference evidence="1" key="1">
    <citation type="journal article" date="2022" name="bioRxiv">
        <title>Sequencing and chromosome-scale assembly of the giantPleurodeles waltlgenome.</title>
        <authorList>
            <person name="Brown T."/>
            <person name="Elewa A."/>
            <person name="Iarovenko S."/>
            <person name="Subramanian E."/>
            <person name="Araus A.J."/>
            <person name="Petzold A."/>
            <person name="Susuki M."/>
            <person name="Suzuki K.-i.T."/>
            <person name="Hayashi T."/>
            <person name="Toyoda A."/>
            <person name="Oliveira C."/>
            <person name="Osipova E."/>
            <person name="Leigh N.D."/>
            <person name="Simon A."/>
            <person name="Yun M.H."/>
        </authorList>
    </citation>
    <scope>NUCLEOTIDE SEQUENCE</scope>
    <source>
        <strain evidence="1">20211129_DDA</strain>
        <tissue evidence="1">Liver</tissue>
    </source>
</reference>
<keyword evidence="2" id="KW-1185">Reference proteome</keyword>
<evidence type="ECO:0000313" key="1">
    <source>
        <dbReference type="EMBL" id="KAJ1101275.1"/>
    </source>
</evidence>
<gene>
    <name evidence="1" type="ORF">NDU88_006347</name>
</gene>
<sequence>MRSKTAVQLLIGYHWAYGVQWSMVMYAGGDGTHRCGRDRHFLSVHSLATGPSTGEDLHCMFCCDLCLEPTMAHVTGERATALISAELERLVDGVRPSTECCMDLQTNR</sequence>
<comment type="caution">
    <text evidence="1">The sequence shown here is derived from an EMBL/GenBank/DDBJ whole genome shotgun (WGS) entry which is preliminary data.</text>
</comment>
<organism evidence="1 2">
    <name type="scientific">Pleurodeles waltl</name>
    <name type="common">Iberian ribbed newt</name>
    <dbReference type="NCBI Taxonomy" id="8319"/>
    <lineage>
        <taxon>Eukaryota</taxon>
        <taxon>Metazoa</taxon>
        <taxon>Chordata</taxon>
        <taxon>Craniata</taxon>
        <taxon>Vertebrata</taxon>
        <taxon>Euteleostomi</taxon>
        <taxon>Amphibia</taxon>
        <taxon>Batrachia</taxon>
        <taxon>Caudata</taxon>
        <taxon>Salamandroidea</taxon>
        <taxon>Salamandridae</taxon>
        <taxon>Pleurodelinae</taxon>
        <taxon>Pleurodeles</taxon>
    </lineage>
</organism>
<name>A0AAV7MEP8_PLEWA</name>
<evidence type="ECO:0000313" key="2">
    <source>
        <dbReference type="Proteomes" id="UP001066276"/>
    </source>
</evidence>
<dbReference type="AlphaFoldDB" id="A0AAV7MEP8"/>
<dbReference type="Proteomes" id="UP001066276">
    <property type="component" value="Chromosome 10"/>
</dbReference>